<keyword evidence="3" id="KW-1185">Reference proteome</keyword>
<dbReference type="STRING" id="180332.GCA_000797495_03026"/>
<dbReference type="AlphaFoldDB" id="A0A4V6HRR8"/>
<dbReference type="Proteomes" id="UP000306509">
    <property type="component" value="Unassembled WGS sequence"/>
</dbReference>
<reference evidence="2 3" key="1">
    <citation type="journal article" date="2019" name="Anaerobe">
        <title>Detection of Robinsoniella peoriensis in multiple bone samples of a trauma patient.</title>
        <authorList>
            <person name="Schrottner P."/>
            <person name="Hartwich K."/>
            <person name="Bunk B."/>
            <person name="Schober I."/>
            <person name="Helbig S."/>
            <person name="Rudolph W.W."/>
            <person name="Gunzer F."/>
        </authorList>
    </citation>
    <scope>NUCLEOTIDE SEQUENCE [LARGE SCALE GENOMIC DNA]</scope>
    <source>
        <strain evidence="2 3">DSM 106044</strain>
    </source>
</reference>
<dbReference type="RefSeq" id="WP_138002768.1">
    <property type="nucleotide sequence ID" value="NZ_QGQD01000058.1"/>
</dbReference>
<evidence type="ECO:0000313" key="3">
    <source>
        <dbReference type="Proteomes" id="UP000306509"/>
    </source>
</evidence>
<dbReference type="PANTHER" id="PTHR47099">
    <property type="entry name" value="METHYLCOBAMIDE:COM METHYLTRANSFERASE MTBA"/>
    <property type="match status" value="1"/>
</dbReference>
<dbReference type="InterPro" id="IPR038071">
    <property type="entry name" value="UROD/MetE-like_sf"/>
</dbReference>
<dbReference type="InterPro" id="IPR000257">
    <property type="entry name" value="Uroporphyrinogen_deCOase"/>
</dbReference>
<feature type="domain" description="Uroporphyrinogen decarboxylase (URO-D)" evidence="1">
    <location>
        <begin position="171"/>
        <end position="357"/>
    </location>
</feature>
<sequence length="365" mass="41594">MTSKERLLIALDGGCPDRLPATTHHIMKYFRDTYMGGCNDREFFREMGLDPIHWVNHSFYTREQEENWRIEEEPVNTTGYRTVRYKIHTPKKTFTMVVQYNQYTSWVTEHLLKEKGDIEILARYLPSPRADVGKINEEAKEHQDCLIRGFIPCFDISGQPGCWQDLACIFGIQDLIMETYDDPQWVKEVLGILQRRKLDYVDTLDGCKYDILEMGGGDASTTVISPGIFQEFVAPFDTPIIHGIQQKNIRVVYHTCGGMMPILEDIAAMGPNAMETFTPVDMGGDADLKEAKRRVGKKVCMIGGFDQFHFFNGCSQEATRSRVRECFEAAGENGGFILAPSDHFFDADPELIRAFAQEAACCIYE</sequence>
<name>A0A4V6HRR8_9FIRM</name>
<keyword evidence="2" id="KW-0489">Methyltransferase</keyword>
<dbReference type="GO" id="GO:0008168">
    <property type="term" value="F:methyltransferase activity"/>
    <property type="evidence" value="ECO:0007669"/>
    <property type="project" value="UniProtKB-KW"/>
</dbReference>
<protein>
    <submittedName>
        <fullName evidence="2">Methylcobalamin:coenzyme M methyltransferase</fullName>
    </submittedName>
</protein>
<dbReference type="Gene3D" id="3.20.20.210">
    <property type="match status" value="1"/>
</dbReference>
<keyword evidence="2" id="KW-0808">Transferase</keyword>
<dbReference type="GO" id="GO:0006779">
    <property type="term" value="P:porphyrin-containing compound biosynthetic process"/>
    <property type="evidence" value="ECO:0007669"/>
    <property type="project" value="InterPro"/>
</dbReference>
<dbReference type="PANTHER" id="PTHR47099:SF1">
    <property type="entry name" value="METHYLCOBAMIDE:COM METHYLTRANSFERASE MTBA"/>
    <property type="match status" value="1"/>
</dbReference>
<accession>A0A4V6HRR8</accession>
<dbReference type="Pfam" id="PF01208">
    <property type="entry name" value="URO-D"/>
    <property type="match status" value="1"/>
</dbReference>
<dbReference type="InterPro" id="IPR052024">
    <property type="entry name" value="Methanogen_methyltrans"/>
</dbReference>
<comment type="caution">
    <text evidence="2">The sequence shown here is derived from an EMBL/GenBank/DDBJ whole genome shotgun (WGS) entry which is preliminary data.</text>
</comment>
<organism evidence="2 3">
    <name type="scientific">Robinsoniella peoriensis</name>
    <dbReference type="NCBI Taxonomy" id="180332"/>
    <lineage>
        <taxon>Bacteria</taxon>
        <taxon>Bacillati</taxon>
        <taxon>Bacillota</taxon>
        <taxon>Clostridia</taxon>
        <taxon>Lachnospirales</taxon>
        <taxon>Lachnospiraceae</taxon>
        <taxon>Robinsoniella</taxon>
    </lineage>
</organism>
<dbReference type="GO" id="GO:0032259">
    <property type="term" value="P:methylation"/>
    <property type="evidence" value="ECO:0007669"/>
    <property type="project" value="UniProtKB-KW"/>
</dbReference>
<dbReference type="EMBL" id="QGQD01000058">
    <property type="protein sequence ID" value="TLD00168.1"/>
    <property type="molecule type" value="Genomic_DNA"/>
</dbReference>
<gene>
    <name evidence="2" type="ORF">DSM106044_03008</name>
</gene>
<dbReference type="SUPFAM" id="SSF51726">
    <property type="entry name" value="UROD/MetE-like"/>
    <property type="match status" value="1"/>
</dbReference>
<proteinExistence type="predicted"/>
<evidence type="ECO:0000259" key="1">
    <source>
        <dbReference type="Pfam" id="PF01208"/>
    </source>
</evidence>
<dbReference type="GO" id="GO:0004853">
    <property type="term" value="F:uroporphyrinogen decarboxylase activity"/>
    <property type="evidence" value="ECO:0007669"/>
    <property type="project" value="InterPro"/>
</dbReference>
<evidence type="ECO:0000313" key="2">
    <source>
        <dbReference type="EMBL" id="TLD00168.1"/>
    </source>
</evidence>